<accession>E7RQK5</accession>
<evidence type="ECO:0000313" key="12">
    <source>
        <dbReference type="Proteomes" id="UP000005580"/>
    </source>
</evidence>
<comment type="catalytic activity">
    <reaction evidence="1">
        <text>inosine + phosphate = alpha-D-ribose 1-phosphate + hypoxanthine</text>
        <dbReference type="Rhea" id="RHEA:27646"/>
        <dbReference type="ChEBI" id="CHEBI:17368"/>
        <dbReference type="ChEBI" id="CHEBI:17596"/>
        <dbReference type="ChEBI" id="CHEBI:43474"/>
        <dbReference type="ChEBI" id="CHEBI:57720"/>
        <dbReference type="EC" id="2.4.2.1"/>
    </reaction>
    <physiologicalReaction direction="left-to-right" evidence="1">
        <dbReference type="Rhea" id="RHEA:27647"/>
    </physiologicalReaction>
</comment>
<sequence length="255" mass="28420">MIKYYNIDAEVVAFSTTRKGGNSEGNYSEFNINEYCGDDVDAVRKNRLLLSEELGIDVDRLIIPHQTHGIELRQIGNEFFTLPEQIRKMLIDGVDGILTSVPNVCIGVSTADCIPVLLYDTEHKAACAVHAGWRGTVARIVQKAVVEMRNAFHTEPSLLKACIGPGISLEHFEVGEDVYNAFCEAGFEMKEIAEKRDKWHIDLPLCNKIQLEQMGIGPEQIYDSGTCTYAHADEYFSARRLGTASGRIFTGIMLK</sequence>
<keyword evidence="4" id="KW-0479">Metal-binding</keyword>
<keyword evidence="3" id="KW-0808">Transferase</keyword>
<protein>
    <recommendedName>
        <fullName evidence="10">Purine nucleoside phosphorylase</fullName>
    </recommendedName>
</protein>
<dbReference type="eggNOG" id="COG1496">
    <property type="taxonomic scope" value="Bacteria"/>
</dbReference>
<dbReference type="RefSeq" id="WP_004369593.1">
    <property type="nucleotide sequence ID" value="NZ_GL833119.1"/>
</dbReference>
<evidence type="ECO:0000256" key="9">
    <source>
        <dbReference type="ARBA" id="ARBA00049893"/>
    </source>
</evidence>
<dbReference type="InterPro" id="IPR003730">
    <property type="entry name" value="Cu_polyphenol_OxRdtase"/>
</dbReference>
<dbReference type="Pfam" id="PF02578">
    <property type="entry name" value="Cu-oxidase_4"/>
    <property type="match status" value="1"/>
</dbReference>
<comment type="catalytic activity">
    <reaction evidence="8">
        <text>adenosine + phosphate = alpha-D-ribose 1-phosphate + adenine</text>
        <dbReference type="Rhea" id="RHEA:27642"/>
        <dbReference type="ChEBI" id="CHEBI:16335"/>
        <dbReference type="ChEBI" id="CHEBI:16708"/>
        <dbReference type="ChEBI" id="CHEBI:43474"/>
        <dbReference type="ChEBI" id="CHEBI:57720"/>
        <dbReference type="EC" id="2.4.2.1"/>
    </reaction>
    <physiologicalReaction direction="left-to-right" evidence="8">
        <dbReference type="Rhea" id="RHEA:27643"/>
    </physiologicalReaction>
</comment>
<evidence type="ECO:0000256" key="7">
    <source>
        <dbReference type="ARBA" id="ARBA00047989"/>
    </source>
</evidence>
<dbReference type="Gene3D" id="3.60.140.10">
    <property type="entry name" value="CNF1/YfiH-like putative cysteine hydrolases"/>
    <property type="match status" value="1"/>
</dbReference>
<dbReference type="HOGENOM" id="CLU_065784_0_0_10"/>
<evidence type="ECO:0000256" key="5">
    <source>
        <dbReference type="ARBA" id="ARBA00022801"/>
    </source>
</evidence>
<dbReference type="SUPFAM" id="SSF64438">
    <property type="entry name" value="CNF1/YfiH-like putative cysteine hydrolases"/>
    <property type="match status" value="1"/>
</dbReference>
<evidence type="ECO:0000256" key="2">
    <source>
        <dbReference type="ARBA" id="ARBA00007353"/>
    </source>
</evidence>
<dbReference type="STRING" id="28134.SAMN05444288_2036"/>
<dbReference type="GO" id="GO:0017061">
    <property type="term" value="F:S-methyl-5-thioadenosine phosphorylase activity"/>
    <property type="evidence" value="ECO:0007669"/>
    <property type="project" value="UniProtKB-EC"/>
</dbReference>
<dbReference type="PANTHER" id="PTHR30616:SF2">
    <property type="entry name" value="PURINE NUCLEOSIDE PHOSPHORYLASE LACC1"/>
    <property type="match status" value="1"/>
</dbReference>
<dbReference type="InterPro" id="IPR038371">
    <property type="entry name" value="Cu_polyphenol_OxRdtase_sf"/>
</dbReference>
<evidence type="ECO:0000256" key="3">
    <source>
        <dbReference type="ARBA" id="ARBA00022679"/>
    </source>
</evidence>
<evidence type="ECO:0000256" key="10">
    <source>
        <dbReference type="RuleBase" id="RU361274"/>
    </source>
</evidence>
<comment type="similarity">
    <text evidence="2 10">Belongs to the purine nucleoside phosphorylase YfiH/LACC1 family.</text>
</comment>
<dbReference type="Proteomes" id="UP000005580">
    <property type="component" value="Unassembled WGS sequence"/>
</dbReference>
<dbReference type="GO" id="GO:0016787">
    <property type="term" value="F:hydrolase activity"/>
    <property type="evidence" value="ECO:0007669"/>
    <property type="project" value="UniProtKB-KW"/>
</dbReference>
<evidence type="ECO:0000256" key="8">
    <source>
        <dbReference type="ARBA" id="ARBA00048968"/>
    </source>
</evidence>
<dbReference type="NCBIfam" id="TIGR00726">
    <property type="entry name" value="peptidoglycan editing factor PgeF"/>
    <property type="match status" value="1"/>
</dbReference>
<dbReference type="CDD" id="cd16833">
    <property type="entry name" value="YfiH"/>
    <property type="match status" value="1"/>
</dbReference>
<dbReference type="AlphaFoldDB" id="E7RQK5"/>
<organism evidence="11 12">
    <name type="scientific">Hoylesella oralis ATCC 33269</name>
    <dbReference type="NCBI Taxonomy" id="873533"/>
    <lineage>
        <taxon>Bacteria</taxon>
        <taxon>Pseudomonadati</taxon>
        <taxon>Bacteroidota</taxon>
        <taxon>Bacteroidia</taxon>
        <taxon>Bacteroidales</taxon>
        <taxon>Prevotellaceae</taxon>
        <taxon>Hoylesella</taxon>
    </lineage>
</organism>
<evidence type="ECO:0000313" key="11">
    <source>
        <dbReference type="EMBL" id="EFZ36543.1"/>
    </source>
</evidence>
<proteinExistence type="inferred from homology"/>
<dbReference type="PANTHER" id="PTHR30616">
    <property type="entry name" value="UNCHARACTERIZED PROTEIN YFIH"/>
    <property type="match status" value="1"/>
</dbReference>
<reference evidence="11" key="1">
    <citation type="submission" date="2011-01" db="EMBL/GenBank/DDBJ databases">
        <authorList>
            <person name="Muzny D."/>
            <person name="Qin X."/>
            <person name="Buhay C."/>
            <person name="Dugan-Rocha S."/>
            <person name="Ding Y."/>
            <person name="Chen G."/>
            <person name="Hawes A."/>
            <person name="Holder M."/>
            <person name="Jhangiani S."/>
            <person name="Johnson A."/>
            <person name="Khan Z."/>
            <person name="Li Z."/>
            <person name="Liu W."/>
            <person name="Liu X."/>
            <person name="Perez L."/>
            <person name="Shen H."/>
            <person name="Wang Q."/>
            <person name="Watt J."/>
            <person name="Xi L."/>
            <person name="Xin Y."/>
            <person name="Zhou J."/>
            <person name="Deng J."/>
            <person name="Jiang H."/>
            <person name="Liu Y."/>
            <person name="Qu J."/>
            <person name="Song X.-Z."/>
            <person name="Zhang L."/>
            <person name="Villasana D."/>
            <person name="Johnson A."/>
            <person name="Liu J."/>
            <person name="Liyanage D."/>
            <person name="Lorensuhewa L."/>
            <person name="Robinson T."/>
            <person name="Song A."/>
            <person name="Song B.-B."/>
            <person name="Dinh H."/>
            <person name="Thornton R."/>
            <person name="Coyle M."/>
            <person name="Francisco L."/>
            <person name="Jackson L."/>
            <person name="Javaid M."/>
            <person name="Korchina V."/>
            <person name="Kovar C."/>
            <person name="Mata R."/>
            <person name="Mathew T."/>
            <person name="Ngo R."/>
            <person name="Nguyen L."/>
            <person name="Nguyen N."/>
            <person name="Okwuonu G."/>
            <person name="Ongeri F."/>
            <person name="Pham C."/>
            <person name="Simmons D."/>
            <person name="Wilczek-Boney K."/>
            <person name="Hale W."/>
            <person name="Jakkamsetti A."/>
            <person name="Pham P."/>
            <person name="Ruth R."/>
            <person name="San Lucas F."/>
            <person name="Warren J."/>
            <person name="Zhang J."/>
            <person name="Zhao Z."/>
            <person name="Zhou C."/>
            <person name="Zhu D."/>
            <person name="Lee S."/>
            <person name="Bess C."/>
            <person name="Blankenburg K."/>
            <person name="Forbes L."/>
            <person name="Fu Q."/>
            <person name="Gubbala S."/>
            <person name="Hirani K."/>
            <person name="Jayaseelan J.C."/>
            <person name="Lara F."/>
            <person name="Munidasa M."/>
            <person name="Palculict T."/>
            <person name="Patil S."/>
            <person name="Pu L.-L."/>
            <person name="Saada N."/>
            <person name="Tang L."/>
            <person name="Weissenberger G."/>
            <person name="Zhu Y."/>
            <person name="Hemphill L."/>
            <person name="Shang Y."/>
            <person name="Youmans B."/>
            <person name="Ayvaz T."/>
            <person name="Ross M."/>
            <person name="Santibanez J."/>
            <person name="Aqrawi P."/>
            <person name="Gross S."/>
            <person name="Joshi V."/>
            <person name="Fowler G."/>
            <person name="Nazareth L."/>
            <person name="Reid J."/>
            <person name="Worley K."/>
            <person name="Petrosino J."/>
            <person name="Highlander S."/>
            <person name="Gibbs R."/>
        </authorList>
    </citation>
    <scope>NUCLEOTIDE SEQUENCE [LARGE SCALE GENOMIC DNA]</scope>
    <source>
        <strain evidence="11">ATCC 33269</strain>
    </source>
</reference>
<dbReference type="InterPro" id="IPR011324">
    <property type="entry name" value="Cytotoxic_necrot_fac-like_cat"/>
</dbReference>
<comment type="caution">
    <text evidence="11">The sequence shown here is derived from an EMBL/GenBank/DDBJ whole genome shotgun (WGS) entry which is preliminary data.</text>
</comment>
<dbReference type="GO" id="GO:0005507">
    <property type="term" value="F:copper ion binding"/>
    <property type="evidence" value="ECO:0007669"/>
    <property type="project" value="TreeGrafter"/>
</dbReference>
<keyword evidence="12" id="KW-1185">Reference proteome</keyword>
<evidence type="ECO:0000256" key="6">
    <source>
        <dbReference type="ARBA" id="ARBA00022833"/>
    </source>
</evidence>
<comment type="catalytic activity">
    <reaction evidence="9">
        <text>S-methyl-5'-thioadenosine + phosphate = 5-(methylsulfanyl)-alpha-D-ribose 1-phosphate + adenine</text>
        <dbReference type="Rhea" id="RHEA:11852"/>
        <dbReference type="ChEBI" id="CHEBI:16708"/>
        <dbReference type="ChEBI" id="CHEBI:17509"/>
        <dbReference type="ChEBI" id="CHEBI:43474"/>
        <dbReference type="ChEBI" id="CHEBI:58533"/>
        <dbReference type="EC" id="2.4.2.28"/>
    </reaction>
    <physiologicalReaction direction="left-to-right" evidence="9">
        <dbReference type="Rhea" id="RHEA:11853"/>
    </physiologicalReaction>
</comment>
<evidence type="ECO:0000256" key="4">
    <source>
        <dbReference type="ARBA" id="ARBA00022723"/>
    </source>
</evidence>
<keyword evidence="6" id="KW-0862">Zinc</keyword>
<dbReference type="EMBL" id="AEPE02000005">
    <property type="protein sequence ID" value="EFZ36543.1"/>
    <property type="molecule type" value="Genomic_DNA"/>
</dbReference>
<name>E7RQK5_9BACT</name>
<evidence type="ECO:0000256" key="1">
    <source>
        <dbReference type="ARBA" id="ARBA00000553"/>
    </source>
</evidence>
<comment type="catalytic activity">
    <reaction evidence="7">
        <text>adenosine + H2O + H(+) = inosine + NH4(+)</text>
        <dbReference type="Rhea" id="RHEA:24408"/>
        <dbReference type="ChEBI" id="CHEBI:15377"/>
        <dbReference type="ChEBI" id="CHEBI:15378"/>
        <dbReference type="ChEBI" id="CHEBI:16335"/>
        <dbReference type="ChEBI" id="CHEBI:17596"/>
        <dbReference type="ChEBI" id="CHEBI:28938"/>
        <dbReference type="EC" id="3.5.4.4"/>
    </reaction>
    <physiologicalReaction direction="left-to-right" evidence="7">
        <dbReference type="Rhea" id="RHEA:24409"/>
    </physiologicalReaction>
</comment>
<keyword evidence="5" id="KW-0378">Hydrolase</keyword>
<gene>
    <name evidence="11" type="ORF">HMPREF0663_11456</name>
</gene>